<dbReference type="PANTHER" id="PTHR46332:SF5">
    <property type="entry name" value="ASPARTATE BETA-HYDROXYLASE DOMAIN CONTAINING 2"/>
    <property type="match status" value="1"/>
</dbReference>
<evidence type="ECO:0000256" key="4">
    <source>
        <dbReference type="PROSITE-ProRule" id="PRU00339"/>
    </source>
</evidence>
<evidence type="ECO:0000256" key="3">
    <source>
        <dbReference type="ARBA" id="ARBA00023002"/>
    </source>
</evidence>
<dbReference type="InterPro" id="IPR019734">
    <property type="entry name" value="TPR_rpt"/>
</dbReference>
<dbReference type="PATRIC" id="fig|33051.5.peg.1115"/>
<keyword evidence="4" id="KW-0802">TPR repeat</keyword>
<evidence type="ECO:0000256" key="2">
    <source>
        <dbReference type="ARBA" id="ARBA00022964"/>
    </source>
</evidence>
<keyword evidence="2" id="KW-0223">Dioxygenase</keyword>
<dbReference type="InterPro" id="IPR011990">
    <property type="entry name" value="TPR-like_helical_dom_sf"/>
</dbReference>
<dbReference type="PROSITE" id="PS50005">
    <property type="entry name" value="TPR"/>
    <property type="match status" value="1"/>
</dbReference>
<organism evidence="6 7">
    <name type="scientific">Sphingomonas sanguinis</name>
    <dbReference type="NCBI Taxonomy" id="33051"/>
    <lineage>
        <taxon>Bacteria</taxon>
        <taxon>Pseudomonadati</taxon>
        <taxon>Pseudomonadota</taxon>
        <taxon>Alphaproteobacteria</taxon>
        <taxon>Sphingomonadales</taxon>
        <taxon>Sphingomonadaceae</taxon>
        <taxon>Sphingomonas</taxon>
    </lineage>
</organism>
<protein>
    <recommendedName>
        <fullName evidence="5">Aspartyl/asparaginy/proline hydroxylase domain-containing protein</fullName>
    </recommendedName>
</protein>
<reference evidence="6 7" key="1">
    <citation type="journal article" date="2016" name="Front. Microbiol.">
        <title>Genomic Resource of Rice Seed Associated Bacteria.</title>
        <authorList>
            <person name="Midha S."/>
            <person name="Bansal K."/>
            <person name="Sharma S."/>
            <person name="Kumar N."/>
            <person name="Patil P.P."/>
            <person name="Chaudhry V."/>
            <person name="Patil P.B."/>
        </authorList>
    </citation>
    <scope>NUCLEOTIDE SEQUENCE [LARGE SCALE GENOMIC DNA]</scope>
    <source>
        <strain evidence="6 7">NS258</strain>
    </source>
</reference>
<dbReference type="InterPro" id="IPR007803">
    <property type="entry name" value="Asp/Arg/Pro-Hydrxlase"/>
</dbReference>
<feature type="repeat" description="TPR" evidence="4">
    <location>
        <begin position="43"/>
        <end position="76"/>
    </location>
</feature>
<evidence type="ECO:0000313" key="6">
    <source>
        <dbReference type="EMBL" id="KTW06216.1"/>
    </source>
</evidence>
<dbReference type="AlphaFoldDB" id="A0A147J515"/>
<dbReference type="GO" id="GO:0016020">
    <property type="term" value="C:membrane"/>
    <property type="evidence" value="ECO:0007669"/>
    <property type="project" value="TreeGrafter"/>
</dbReference>
<feature type="domain" description="Aspartyl/asparaginy/proline hydroxylase" evidence="5">
    <location>
        <begin position="232"/>
        <end position="395"/>
    </location>
</feature>
<dbReference type="InterPro" id="IPR027443">
    <property type="entry name" value="IPNS-like_sf"/>
</dbReference>
<dbReference type="Gene3D" id="2.60.120.330">
    <property type="entry name" value="B-lactam Antibiotic, Isopenicillin N Synthase, Chain"/>
    <property type="match status" value="1"/>
</dbReference>
<dbReference type="Gene3D" id="1.25.40.10">
    <property type="entry name" value="Tetratricopeptide repeat domain"/>
    <property type="match status" value="1"/>
</dbReference>
<proteinExistence type="inferred from homology"/>
<sequence>MSHDPMGAINELLSCAEQLARSGNLAGALQSYEEVLALSPENPRALNGLGNRALSRGDGKAAAAYFERAVRSDPKAPPLWLNLALARRMCGDAQGELQALDDALTVDPYFVIALLQKAQWLERYGRRAEAVRAYRALLDAAPPLEGLPPAMRQALEHGRALVDADNAALEANIRSAVGEEATDSVRFDHALEIMAGKRQVYHPKPVGLHFPYLPPVQYFDRALFPWFAELEAAAPVIRQELEGLVAAGHAGAPYVRIAAGQPENQWKDLNNSLDWSAMFLWRDGKPVQEVQAQCPMTADLLRRIPMLDIPSRGPTAMFSTLQPHTRIPPHHGVTNVRSVVHLPLIVPGGCGFRVGSETRHWQEGVAWAFDDTIEHEAWNDSGQTRVILIIDAWNPYLTEAEKDLLRKANEVMHQFGQGQV</sequence>
<dbReference type="Proteomes" id="UP000074410">
    <property type="component" value="Unassembled WGS sequence"/>
</dbReference>
<dbReference type="InterPro" id="IPR051821">
    <property type="entry name" value="Asp/Asn_beta-hydroxylase"/>
</dbReference>
<name>A0A147J515_9SPHN</name>
<dbReference type="SUPFAM" id="SSF51197">
    <property type="entry name" value="Clavaminate synthase-like"/>
    <property type="match status" value="1"/>
</dbReference>
<keyword evidence="3" id="KW-0560">Oxidoreductase</keyword>
<evidence type="ECO:0000313" key="7">
    <source>
        <dbReference type="Proteomes" id="UP000074410"/>
    </source>
</evidence>
<evidence type="ECO:0000256" key="1">
    <source>
        <dbReference type="ARBA" id="ARBA00007730"/>
    </source>
</evidence>
<dbReference type="Pfam" id="PF13432">
    <property type="entry name" value="TPR_16"/>
    <property type="match status" value="1"/>
</dbReference>
<dbReference type="PANTHER" id="PTHR46332">
    <property type="entry name" value="ASPARTATE BETA-HYDROXYLASE DOMAIN-CONTAINING PROTEIN 2"/>
    <property type="match status" value="1"/>
</dbReference>
<comment type="caution">
    <text evidence="6">The sequence shown here is derived from an EMBL/GenBank/DDBJ whole genome shotgun (WGS) entry which is preliminary data.</text>
</comment>
<comment type="similarity">
    <text evidence="1">Belongs to the aspartyl/asparaginyl beta-hydroxylase family.</text>
</comment>
<accession>A0A147J515</accession>
<dbReference type="SMART" id="SM00028">
    <property type="entry name" value="TPR"/>
    <property type="match status" value="4"/>
</dbReference>
<evidence type="ECO:0000259" key="5">
    <source>
        <dbReference type="Pfam" id="PF05118"/>
    </source>
</evidence>
<dbReference type="Pfam" id="PF05118">
    <property type="entry name" value="Asp_Arg_Hydrox"/>
    <property type="match status" value="1"/>
</dbReference>
<gene>
    <name evidence="6" type="ORF">NS258_16945</name>
</gene>
<dbReference type="SUPFAM" id="SSF48452">
    <property type="entry name" value="TPR-like"/>
    <property type="match status" value="1"/>
</dbReference>
<dbReference type="EMBL" id="LDTC01000184">
    <property type="protein sequence ID" value="KTW06216.1"/>
    <property type="molecule type" value="Genomic_DNA"/>
</dbReference>
<dbReference type="GO" id="GO:0051213">
    <property type="term" value="F:dioxygenase activity"/>
    <property type="evidence" value="ECO:0007669"/>
    <property type="project" value="UniProtKB-KW"/>
</dbReference>